<keyword evidence="6" id="KW-0934">Plastid</keyword>
<dbReference type="FunFam" id="1.25.40.10:FF:000296">
    <property type="entry name" value="Pentatricopeptide repeat-containing protein, chloroplastic"/>
    <property type="match status" value="1"/>
</dbReference>
<evidence type="ECO:0000256" key="8">
    <source>
        <dbReference type="ARBA" id="ARBA00022737"/>
    </source>
</evidence>
<dbReference type="InterPro" id="IPR004860">
    <property type="entry name" value="LAGLIDADG_dom"/>
</dbReference>
<organism evidence="19 20">
    <name type="scientific">Arabidopsis arenosa</name>
    <name type="common">Sand rock-cress</name>
    <name type="synonym">Cardaminopsis arenosa</name>
    <dbReference type="NCBI Taxonomy" id="38785"/>
    <lineage>
        <taxon>Eukaryota</taxon>
        <taxon>Viridiplantae</taxon>
        <taxon>Streptophyta</taxon>
        <taxon>Embryophyta</taxon>
        <taxon>Tracheophyta</taxon>
        <taxon>Spermatophyta</taxon>
        <taxon>Magnoliopsida</taxon>
        <taxon>eudicotyledons</taxon>
        <taxon>Gunneridae</taxon>
        <taxon>Pentapetalae</taxon>
        <taxon>rosids</taxon>
        <taxon>malvids</taxon>
        <taxon>Brassicales</taxon>
        <taxon>Brassicaceae</taxon>
        <taxon>Camelineae</taxon>
        <taxon>Arabidopsis</taxon>
    </lineage>
</organism>
<feature type="repeat" description="PPR" evidence="16">
    <location>
        <begin position="477"/>
        <end position="511"/>
    </location>
</feature>
<keyword evidence="12" id="KW-0508">mRNA splicing</keyword>
<evidence type="ECO:0000256" key="11">
    <source>
        <dbReference type="ARBA" id="ARBA00023110"/>
    </source>
</evidence>
<dbReference type="EC" id="5.2.1.8" evidence="4"/>
<evidence type="ECO:0000313" key="20">
    <source>
        <dbReference type="Proteomes" id="UP000682877"/>
    </source>
</evidence>
<dbReference type="PROSITE" id="PS50293">
    <property type="entry name" value="TPR_REGION"/>
    <property type="match status" value="1"/>
</dbReference>
<dbReference type="AlphaFoldDB" id="A0A8S2A1U0"/>
<dbReference type="GO" id="GO:0048564">
    <property type="term" value="P:photosystem I assembly"/>
    <property type="evidence" value="ECO:0007669"/>
    <property type="project" value="TreeGrafter"/>
</dbReference>
<evidence type="ECO:0000256" key="9">
    <source>
        <dbReference type="ARBA" id="ARBA00022803"/>
    </source>
</evidence>
<dbReference type="InterPro" id="IPR013105">
    <property type="entry name" value="TPR_2"/>
</dbReference>
<comment type="catalytic activity">
    <reaction evidence="1">
        <text>[protein]-peptidylproline (omega=180) = [protein]-peptidylproline (omega=0)</text>
        <dbReference type="Rhea" id="RHEA:16237"/>
        <dbReference type="Rhea" id="RHEA-COMP:10747"/>
        <dbReference type="Rhea" id="RHEA-COMP:10748"/>
        <dbReference type="ChEBI" id="CHEBI:83833"/>
        <dbReference type="ChEBI" id="CHEBI:83834"/>
        <dbReference type="EC" id="5.2.1.8"/>
    </reaction>
</comment>
<dbReference type="Proteomes" id="UP000682877">
    <property type="component" value="Chromosome 3"/>
</dbReference>
<dbReference type="NCBIfam" id="TIGR00756">
    <property type="entry name" value="PPR"/>
    <property type="match status" value="1"/>
</dbReference>
<dbReference type="GO" id="GO:0000373">
    <property type="term" value="P:Group II intron splicing"/>
    <property type="evidence" value="ECO:0007669"/>
    <property type="project" value="TreeGrafter"/>
</dbReference>
<dbReference type="Pfam" id="PF07719">
    <property type="entry name" value="TPR_2"/>
    <property type="match status" value="1"/>
</dbReference>
<dbReference type="SMART" id="SM00028">
    <property type="entry name" value="TPR"/>
    <property type="match status" value="3"/>
</dbReference>
<feature type="repeat" description="TPR" evidence="15">
    <location>
        <begin position="1091"/>
        <end position="1124"/>
    </location>
</feature>
<evidence type="ECO:0000256" key="15">
    <source>
        <dbReference type="PROSITE-ProRule" id="PRU00339"/>
    </source>
</evidence>
<keyword evidence="11" id="KW-0697">Rotamase</keyword>
<reference evidence="19" key="1">
    <citation type="submission" date="2021-01" db="EMBL/GenBank/DDBJ databases">
        <authorList>
            <person name="Bezrukov I."/>
        </authorList>
    </citation>
    <scope>NUCLEOTIDE SEQUENCE</scope>
</reference>
<evidence type="ECO:0000256" key="12">
    <source>
        <dbReference type="ARBA" id="ARBA00023187"/>
    </source>
</evidence>
<evidence type="ECO:0000256" key="6">
    <source>
        <dbReference type="ARBA" id="ARBA00022640"/>
    </source>
</evidence>
<proteinExistence type="inferred from homology"/>
<dbReference type="InterPro" id="IPR002130">
    <property type="entry name" value="Cyclophilin-type_PPIase_dom"/>
</dbReference>
<dbReference type="FunFam" id="1.25.40.10:FF:002110">
    <property type="entry name" value="Pentatricopeptide repeat-containing protein At2g15820, chloroplastic"/>
    <property type="match status" value="1"/>
</dbReference>
<dbReference type="PROSITE" id="PS50005">
    <property type="entry name" value="TPR"/>
    <property type="match status" value="1"/>
</dbReference>
<dbReference type="Gene3D" id="2.40.100.10">
    <property type="entry name" value="Cyclophilin-like"/>
    <property type="match status" value="1"/>
</dbReference>
<dbReference type="EMBL" id="LR999453">
    <property type="protein sequence ID" value="CAE5983693.1"/>
    <property type="molecule type" value="Genomic_DNA"/>
</dbReference>
<keyword evidence="8" id="KW-0677">Repeat</keyword>
<evidence type="ECO:0000313" key="19">
    <source>
        <dbReference type="EMBL" id="CAE5983693.1"/>
    </source>
</evidence>
<feature type="domain" description="PPIase cyclophilin-type" evidence="18">
    <location>
        <begin position="818"/>
        <end position="965"/>
    </location>
</feature>
<evidence type="ECO:0000256" key="2">
    <source>
        <dbReference type="ARBA" id="ARBA00004229"/>
    </source>
</evidence>
<evidence type="ECO:0000256" key="10">
    <source>
        <dbReference type="ARBA" id="ARBA00022946"/>
    </source>
</evidence>
<evidence type="ECO:0000256" key="4">
    <source>
        <dbReference type="ARBA" id="ARBA00013194"/>
    </source>
</evidence>
<dbReference type="SUPFAM" id="SSF50891">
    <property type="entry name" value="Cyclophilin-like"/>
    <property type="match status" value="1"/>
</dbReference>
<keyword evidence="7" id="KW-0507">mRNA processing</keyword>
<feature type="repeat" description="PPR" evidence="16">
    <location>
        <begin position="582"/>
        <end position="618"/>
    </location>
</feature>
<dbReference type="PRINTS" id="PR00153">
    <property type="entry name" value="CSAPPISMRASE"/>
</dbReference>
<dbReference type="InterPro" id="IPR029000">
    <property type="entry name" value="Cyclophilin-like_dom_sf"/>
</dbReference>
<evidence type="ECO:0000256" key="5">
    <source>
        <dbReference type="ARBA" id="ARBA00022528"/>
    </source>
</evidence>
<evidence type="ECO:0000259" key="18">
    <source>
        <dbReference type="PROSITE" id="PS50072"/>
    </source>
</evidence>
<dbReference type="Pfam" id="PF13812">
    <property type="entry name" value="PPR_3"/>
    <property type="match status" value="1"/>
</dbReference>
<protein>
    <recommendedName>
        <fullName evidence="4">peptidylprolyl isomerase</fullName>
        <ecNumber evidence="4">5.2.1.8</ecNumber>
    </recommendedName>
    <alternativeName>
        <fullName evidence="14">Protein ORGANELLE TRANSCRIPT PROCESSING 51</fullName>
    </alternativeName>
</protein>
<dbReference type="FunFam" id="2.40.100.10:FF:000025">
    <property type="entry name" value="Peptidyl-prolyl cis-trans isomerase CYP19-2"/>
    <property type="match status" value="1"/>
</dbReference>
<dbReference type="PROSITE" id="PS51375">
    <property type="entry name" value="PPR"/>
    <property type="match status" value="3"/>
</dbReference>
<keyword evidence="9 15" id="KW-0802">TPR repeat</keyword>
<dbReference type="SUPFAM" id="SSF48452">
    <property type="entry name" value="TPR-like"/>
    <property type="match status" value="1"/>
</dbReference>
<dbReference type="InterPro" id="IPR052500">
    <property type="entry name" value="Chloro/Mito_RNA_Process"/>
</dbReference>
<evidence type="ECO:0000256" key="14">
    <source>
        <dbReference type="ARBA" id="ARBA00077892"/>
    </source>
</evidence>
<dbReference type="InterPro" id="IPR027434">
    <property type="entry name" value="Homing_endonucl"/>
</dbReference>
<keyword evidence="20" id="KW-1185">Reference proteome</keyword>
<evidence type="ECO:0000256" key="7">
    <source>
        <dbReference type="ARBA" id="ARBA00022664"/>
    </source>
</evidence>
<name>A0A8S2A1U0_ARAAE</name>
<dbReference type="SUPFAM" id="SSF81901">
    <property type="entry name" value="HCP-like"/>
    <property type="match status" value="1"/>
</dbReference>
<dbReference type="InterPro" id="IPR002885">
    <property type="entry name" value="PPR_rpt"/>
</dbReference>
<dbReference type="PROSITE" id="PS50072">
    <property type="entry name" value="CSA_PPIASE_2"/>
    <property type="match status" value="1"/>
</dbReference>
<keyword evidence="10" id="KW-0809">Transit peptide</keyword>
<sequence length="1154" mass="132214">MEQLLCSSFAAALSQVGCGGISGLVWLLRCFFCKAWWRFRSVRGGWFALLAPLSPNLRCQFFRSGSSFLGSTLFRSLSFSLIHHRSSYSRRSLRHLSIHTVHGNKTQFFSHSSPRTPPLFTANSTAQRSGTFVEHLTGITESEEGSSEANDFGDVESARNDIRNVATRRVETEFEVRELEELPEEWRRSKLAWLCKEVPTHKAVTLVRLLNAQKKWVRQEDATYIAVHCMRIRENETGFRVYRWMTQQNWYRFDFGLATKLADYLGKERKFTKCREVFDDILNQGRVPSESTFHILVVAYLSSLSVEGCLEEACSVYNRMIQLGGYKPRLSLHNSLFRALVSKQGGILNDQLKQAEFIFHNVVTMGLEVQKDIYSGLIWLHSCQEEVDKDRINSLREEMKKAGFQESKEVVVSLLRAYAKEGGVEEVERTWLELLDLDCGIPSQAFVYKIEAYSKVGEFAKALEIFREMEKHLGGATVSGYHKIIEVLCKVQQVEFAESLLKEFEESGKKPLLPSYIEIAKTYFDLGLHEKLEMAFVECLEKCQPSQTIYNVYLDSLVKIGNLEKAGDVFNEMKNNGTINVNARSCNSLLKGYLDSGKQVQAERIYDLMRMKKYEIKPTLMEKLDYILSLKKKEVKKRPISMKLSKDQREVLVGLLLGGLQIESDKEKKSHMIKFEFRENSQAHLILKQHIHDQFREWLHPLSDFQEDIVPFEFYSVPHSYFGFYADHFWPTGQPEIPKLIHRWLSPNSLAHWYMYSGFKTSSGDIILRLKGSLEGVEKVVKALRAKSMECRVKKKGKVFWIGLQGTNSALFWNLIEPYVLEDLKDHLKPPSESMGNESTQNQKLDSTKPGNRFHRVIKGFMIQGGDISANDGTGGESIYGLKFDDENFELKHERKGMLSMANSGPNTNGSQFFITTTRTAHLDGKHVVFGRVTKGMGVVRSIEHVTIEEQSCPSQDVVIHDCGEIPEGADDGICDFFKDGDVYPDWPIDLNESPAELSWWMETVDFVKAHGNEHFKKQDYKMALRKYRKALRYLDICWEKEGIDEETSTALRKTKSQIFTNSAACKLKFGDAKGALLDTEFAMRDEDNNVKALFRQGQAYMALNNVDAAAESLEKALQFEPNDAGIKKEYAAVMKKIAFRDNEEKKQYRKMFV</sequence>
<feature type="region of interest" description="Disordered" evidence="17">
    <location>
        <begin position="830"/>
        <end position="849"/>
    </location>
</feature>
<comment type="subcellular location">
    <subcellularLocation>
        <location evidence="2">Plastid</location>
        <location evidence="2">Chloroplast</location>
    </subcellularLocation>
</comment>
<evidence type="ECO:0000256" key="16">
    <source>
        <dbReference type="PROSITE-ProRule" id="PRU00708"/>
    </source>
</evidence>
<evidence type="ECO:0000256" key="1">
    <source>
        <dbReference type="ARBA" id="ARBA00000971"/>
    </source>
</evidence>
<accession>A0A8S2A1U0</accession>
<dbReference type="PANTHER" id="PTHR47539">
    <property type="entry name" value="PENTATRICOPEPTIDE REPEAT-CONTAINING PROTEIN OTP51, CHLOROPLASTIC"/>
    <property type="match status" value="1"/>
</dbReference>
<feature type="compositionally biased region" description="Polar residues" evidence="17">
    <location>
        <begin position="834"/>
        <end position="845"/>
    </location>
</feature>
<dbReference type="FunFam" id="3.10.28.10:FF:000005">
    <property type="entry name" value="Pentatricopeptide repeat-containing protein At2g15820, chloroplastic"/>
    <property type="match status" value="1"/>
</dbReference>
<comment type="similarity">
    <text evidence="3">Belongs to the PPR family. P subfamily.</text>
</comment>
<dbReference type="SUPFAM" id="SSF55608">
    <property type="entry name" value="Homing endonucleases"/>
    <property type="match status" value="1"/>
</dbReference>
<dbReference type="GO" id="GO:0003755">
    <property type="term" value="F:peptidyl-prolyl cis-trans isomerase activity"/>
    <property type="evidence" value="ECO:0007669"/>
    <property type="project" value="UniProtKB-KW"/>
</dbReference>
<evidence type="ECO:0000256" key="13">
    <source>
        <dbReference type="ARBA" id="ARBA00023235"/>
    </source>
</evidence>
<dbReference type="Pfam" id="PF03161">
    <property type="entry name" value="LAGLIDADG_2"/>
    <property type="match status" value="1"/>
</dbReference>
<dbReference type="GO" id="GO:0045292">
    <property type="term" value="P:mRNA cis splicing, via spliceosome"/>
    <property type="evidence" value="ECO:0007669"/>
    <property type="project" value="TreeGrafter"/>
</dbReference>
<dbReference type="FunFam" id="1.25.40.10:FF:000029">
    <property type="entry name" value="peptidyl-prolyl cis-trans isomerase D"/>
    <property type="match status" value="1"/>
</dbReference>
<dbReference type="InterPro" id="IPR019734">
    <property type="entry name" value="TPR_rpt"/>
</dbReference>
<keyword evidence="5" id="KW-0150">Chloroplast</keyword>
<dbReference type="Pfam" id="PF00160">
    <property type="entry name" value="Pro_isomerase"/>
    <property type="match status" value="1"/>
</dbReference>
<evidence type="ECO:0000256" key="17">
    <source>
        <dbReference type="SAM" id="MobiDB-lite"/>
    </source>
</evidence>
<keyword evidence="13" id="KW-0413">Isomerase</keyword>
<feature type="repeat" description="PPR" evidence="16">
    <location>
        <begin position="546"/>
        <end position="580"/>
    </location>
</feature>
<gene>
    <name evidence="19" type="ORF">AARE701A_LOCUS8675</name>
</gene>
<dbReference type="InterPro" id="IPR011990">
    <property type="entry name" value="TPR-like_helical_dom_sf"/>
</dbReference>
<dbReference type="PANTHER" id="PTHR47539:SF1">
    <property type="entry name" value="PENTATRICOPEPTIDE REPEAT-CONTAINING PROTEIN OTP51, CHLOROPLASTIC"/>
    <property type="match status" value="1"/>
</dbReference>
<dbReference type="GO" id="GO:0004519">
    <property type="term" value="F:endonuclease activity"/>
    <property type="evidence" value="ECO:0007669"/>
    <property type="project" value="InterPro"/>
</dbReference>
<evidence type="ECO:0000256" key="3">
    <source>
        <dbReference type="ARBA" id="ARBA00007626"/>
    </source>
</evidence>
<dbReference type="GO" id="GO:0009507">
    <property type="term" value="C:chloroplast"/>
    <property type="evidence" value="ECO:0007669"/>
    <property type="project" value="UniProtKB-SubCell"/>
</dbReference>
<dbReference type="Pfam" id="PF01535">
    <property type="entry name" value="PPR"/>
    <property type="match status" value="2"/>
</dbReference>
<dbReference type="Gene3D" id="3.10.28.10">
    <property type="entry name" value="Homing endonucleases"/>
    <property type="match status" value="2"/>
</dbReference>
<dbReference type="Gene3D" id="1.25.40.10">
    <property type="entry name" value="Tetratricopeptide repeat domain"/>
    <property type="match status" value="4"/>
</dbReference>